<dbReference type="GO" id="GO:0006508">
    <property type="term" value="P:proteolysis"/>
    <property type="evidence" value="ECO:0007669"/>
    <property type="project" value="InterPro"/>
</dbReference>
<protein>
    <submittedName>
        <fullName evidence="6">M14 family metallopeptidase</fullName>
    </submittedName>
</protein>
<dbReference type="Gene3D" id="3.40.630.10">
    <property type="entry name" value="Zn peptidases"/>
    <property type="match status" value="1"/>
</dbReference>
<proteinExistence type="inferred from homology"/>
<comment type="caution">
    <text evidence="6">The sequence shown here is derived from an EMBL/GenBank/DDBJ whole genome shotgun (WGS) entry which is preliminary data.</text>
</comment>
<dbReference type="AlphaFoldDB" id="A0A9X3TXC1"/>
<evidence type="ECO:0000256" key="3">
    <source>
        <dbReference type="PROSITE-ProRule" id="PRU01379"/>
    </source>
</evidence>
<keyword evidence="7" id="KW-1185">Reference proteome</keyword>
<gene>
    <name evidence="6" type="ORF">NYP16_05810</name>
</gene>
<evidence type="ECO:0000256" key="2">
    <source>
        <dbReference type="ARBA" id="ARBA00005988"/>
    </source>
</evidence>
<dbReference type="SUPFAM" id="SSF53187">
    <property type="entry name" value="Zn-dependent exopeptidases"/>
    <property type="match status" value="1"/>
</dbReference>
<reference evidence="6" key="2">
    <citation type="journal article" date="2023" name="Syst. Appl. Microbiol.">
        <title>Govania unica gen. nov., sp. nov., a rare biosphere bacterium that represents a novel family in the class Alphaproteobacteria.</title>
        <authorList>
            <person name="Vandamme P."/>
            <person name="Peeters C."/>
            <person name="Hettiarachchi A."/>
            <person name="Cnockaert M."/>
            <person name="Carlier A."/>
        </authorList>
    </citation>
    <scope>NUCLEOTIDE SEQUENCE</scope>
    <source>
        <strain evidence="6">LMG 31809</strain>
    </source>
</reference>
<keyword evidence="4" id="KW-0175">Coiled coil</keyword>
<feature type="domain" description="Peptidase M14" evidence="5">
    <location>
        <begin position="56"/>
        <end position="333"/>
    </location>
</feature>
<sequence>MTTADQPHKSFPLAADGATAAIILPPIAEWSGASERFVVQAGHDWAIKAERSGFTETDNLAETFGWLGRLADDRDYLAIRTIGQSAARRDIPMVIASRCGFDVDAVRASGKAVILIQAGIHAGEIDGKDAMMMILRDLADARMKDILDHAVLLVIPVLNVDGFSRFGPYNRMNQRGPAEVGWHTNGQNLNLNRDFGKMDAPETRAAIAVLNEWQPDLYVDTHVTDGADYQYDVTFGHTAGPHGWSPAISKWLDSHLVAKATAELEREGHVPGPLTLAANDRDMRDGRFDFTANARFTTGYASLRHLPAILVENHSLKTFRQRVLGMYVLLEALIRGAADQIEELRAAVRQDRERRSPSVPLGWTVAADQPPEMQPFKGIRSELKFSSISGEEIPEWSGELDATPVALVPMTVSSASATRPKAYYIPPHLGDIAERLRHHGIVVEDVPEAHDRAVTRTHLPEAGVVGGRREAGIIGASSSEVLEGHVRVTPGKTRQETGAAQISVGSYRVPTDQPLGDLAMVLLEVDSPDSFFQWGFMLSIFESAAYNEPYVIEPLAQRMLDACPSLRSAFEAKLRAEPAFAADPAARRVWFLDQTPYADQNFRVYPILRED</sequence>
<evidence type="ECO:0000313" key="7">
    <source>
        <dbReference type="Proteomes" id="UP001141619"/>
    </source>
</evidence>
<evidence type="ECO:0000256" key="4">
    <source>
        <dbReference type="SAM" id="Coils"/>
    </source>
</evidence>
<reference evidence="6" key="1">
    <citation type="submission" date="2022-08" db="EMBL/GenBank/DDBJ databases">
        <authorList>
            <person name="Vandamme P."/>
            <person name="Hettiarachchi A."/>
            <person name="Peeters C."/>
            <person name="Cnockaert M."/>
            <person name="Carlier A."/>
        </authorList>
    </citation>
    <scope>NUCLEOTIDE SEQUENCE</scope>
    <source>
        <strain evidence="6">LMG 31809</strain>
    </source>
</reference>
<dbReference type="PANTHER" id="PTHR11705:SF145">
    <property type="entry name" value="PEPTIDASE M14 CARBOXYPEPTIDASE A DOMAIN-CONTAINING PROTEIN"/>
    <property type="match status" value="1"/>
</dbReference>
<dbReference type="GO" id="GO:0005615">
    <property type="term" value="C:extracellular space"/>
    <property type="evidence" value="ECO:0007669"/>
    <property type="project" value="TreeGrafter"/>
</dbReference>
<dbReference type="PROSITE" id="PS52035">
    <property type="entry name" value="PEPTIDASE_M14"/>
    <property type="match status" value="1"/>
</dbReference>
<dbReference type="GO" id="GO:0004181">
    <property type="term" value="F:metallocarboxypeptidase activity"/>
    <property type="evidence" value="ECO:0007669"/>
    <property type="project" value="InterPro"/>
</dbReference>
<comment type="caution">
    <text evidence="3">Lacks conserved residue(s) required for the propagation of feature annotation.</text>
</comment>
<dbReference type="SMART" id="SM00631">
    <property type="entry name" value="Zn_pept"/>
    <property type="match status" value="1"/>
</dbReference>
<dbReference type="InterPro" id="IPR000834">
    <property type="entry name" value="Peptidase_M14"/>
</dbReference>
<evidence type="ECO:0000313" key="6">
    <source>
        <dbReference type="EMBL" id="MDA5193468.1"/>
    </source>
</evidence>
<dbReference type="Pfam" id="PF00246">
    <property type="entry name" value="Peptidase_M14"/>
    <property type="match status" value="1"/>
</dbReference>
<feature type="coiled-coil region" evidence="4">
    <location>
        <begin position="327"/>
        <end position="354"/>
    </location>
</feature>
<accession>A0A9X3TXC1</accession>
<comment type="similarity">
    <text evidence="2 3">Belongs to the peptidase M14 family.</text>
</comment>
<name>A0A9X3TXC1_9PROT</name>
<organism evidence="6 7">
    <name type="scientific">Govanella unica</name>
    <dbReference type="NCBI Taxonomy" id="2975056"/>
    <lineage>
        <taxon>Bacteria</taxon>
        <taxon>Pseudomonadati</taxon>
        <taxon>Pseudomonadota</taxon>
        <taxon>Alphaproteobacteria</taxon>
        <taxon>Emcibacterales</taxon>
        <taxon>Govanellaceae</taxon>
        <taxon>Govanella</taxon>
    </lineage>
</organism>
<dbReference type="EMBL" id="JANWOI010000002">
    <property type="protein sequence ID" value="MDA5193468.1"/>
    <property type="molecule type" value="Genomic_DNA"/>
</dbReference>
<evidence type="ECO:0000259" key="5">
    <source>
        <dbReference type="PROSITE" id="PS52035"/>
    </source>
</evidence>
<dbReference type="RefSeq" id="WP_274943170.1">
    <property type="nucleotide sequence ID" value="NZ_JANWOI010000002.1"/>
</dbReference>
<evidence type="ECO:0000256" key="1">
    <source>
        <dbReference type="ARBA" id="ARBA00001947"/>
    </source>
</evidence>
<dbReference type="GO" id="GO:0008270">
    <property type="term" value="F:zinc ion binding"/>
    <property type="evidence" value="ECO:0007669"/>
    <property type="project" value="InterPro"/>
</dbReference>
<dbReference type="Proteomes" id="UP001141619">
    <property type="component" value="Unassembled WGS sequence"/>
</dbReference>
<dbReference type="PANTHER" id="PTHR11705">
    <property type="entry name" value="PROTEASE FAMILY M14 CARBOXYPEPTIDASE A,B"/>
    <property type="match status" value="1"/>
</dbReference>
<comment type="cofactor">
    <cofactor evidence="1">
        <name>Zn(2+)</name>
        <dbReference type="ChEBI" id="CHEBI:29105"/>
    </cofactor>
</comment>
<dbReference type="CDD" id="cd06241">
    <property type="entry name" value="M14-like"/>
    <property type="match status" value="1"/>
</dbReference>